<dbReference type="OMA" id="HPVFRCG"/>
<dbReference type="AlphaFoldDB" id="A0A452FLF8"/>
<dbReference type="EMBL" id="LWLT01000017">
    <property type="status" value="NOT_ANNOTATED_CDS"/>
    <property type="molecule type" value="Genomic_DNA"/>
</dbReference>
<evidence type="ECO:0000256" key="1">
    <source>
        <dbReference type="SAM" id="Phobius"/>
    </source>
</evidence>
<dbReference type="Bgee" id="ENSCHIG00000021953">
    <property type="expression patterns" value="Expressed in frontal cortex and 18 other cell types or tissues"/>
</dbReference>
<keyword evidence="1" id="KW-1133">Transmembrane helix</keyword>
<dbReference type="Ensembl" id="ENSCHIT00000032848.1">
    <property type="protein sequence ID" value="ENSCHIP00000024987.1"/>
    <property type="gene ID" value="ENSCHIG00000021953.1"/>
</dbReference>
<proteinExistence type="predicted"/>
<reference evidence="2 3" key="1">
    <citation type="submission" date="2016-04" db="EMBL/GenBank/DDBJ databases">
        <title>Polished mammalian reference genomes with single-molecule sequencing and chromosome conformation capture applied to the Capra hircus genome.</title>
        <authorList>
            <person name="Bickhart D.M."/>
            <person name="Koren S."/>
            <person name="Rosen B."/>
            <person name="Hastie A."/>
            <person name="Liachko I."/>
            <person name="Sullivan S.T."/>
            <person name="Burton J."/>
            <person name="Sayre B.L."/>
            <person name="Huson H.J."/>
            <person name="Lee J."/>
            <person name="Lam E."/>
            <person name="Kelley C.M."/>
            <person name="Hutchison J.L."/>
            <person name="Zhou Y."/>
            <person name="Sun J."/>
            <person name="Crisa A."/>
            <person name="Schwartz J.C."/>
            <person name="Hammond J.A."/>
            <person name="Schroeder S.G."/>
            <person name="Liu G.E."/>
            <person name="Dunham M."/>
            <person name="Shendure J."/>
            <person name="Sonstegard T.S."/>
            <person name="Phillippy A.M."/>
            <person name="Van Tassell C.P."/>
            <person name="Smith T.P."/>
        </authorList>
    </citation>
    <scope>NUCLEOTIDE SEQUENCE [LARGE SCALE GENOMIC DNA]</scope>
</reference>
<keyword evidence="1" id="KW-0472">Membrane</keyword>
<protein>
    <submittedName>
        <fullName evidence="2">Uncharacterized protein</fullName>
    </submittedName>
</protein>
<accession>A0A452FLF8</accession>
<feature type="transmembrane region" description="Helical" evidence="1">
    <location>
        <begin position="28"/>
        <end position="54"/>
    </location>
</feature>
<evidence type="ECO:0000313" key="3">
    <source>
        <dbReference type="Proteomes" id="UP000291000"/>
    </source>
</evidence>
<name>A0A452FLF8_CAPHI</name>
<reference evidence="2" key="2">
    <citation type="submission" date="2025-08" db="UniProtKB">
        <authorList>
            <consortium name="Ensembl"/>
        </authorList>
    </citation>
    <scope>IDENTIFICATION</scope>
</reference>
<sequence length="59" mass="6747">HPVFRCGKLFGDSCSGLCCVASQQSPRFIFYVVIYFRINILVYFCLISVCFALLTTMRV</sequence>
<evidence type="ECO:0000313" key="2">
    <source>
        <dbReference type="Ensembl" id="ENSCHIP00000024987.1"/>
    </source>
</evidence>
<keyword evidence="1" id="KW-0812">Transmembrane</keyword>
<reference evidence="2" key="3">
    <citation type="submission" date="2025-09" db="UniProtKB">
        <authorList>
            <consortium name="Ensembl"/>
        </authorList>
    </citation>
    <scope>IDENTIFICATION</scope>
</reference>
<keyword evidence="3" id="KW-1185">Reference proteome</keyword>
<organism evidence="2 3">
    <name type="scientific">Capra hircus</name>
    <name type="common">Goat</name>
    <dbReference type="NCBI Taxonomy" id="9925"/>
    <lineage>
        <taxon>Eukaryota</taxon>
        <taxon>Metazoa</taxon>
        <taxon>Chordata</taxon>
        <taxon>Craniata</taxon>
        <taxon>Vertebrata</taxon>
        <taxon>Euteleostomi</taxon>
        <taxon>Mammalia</taxon>
        <taxon>Eutheria</taxon>
        <taxon>Laurasiatheria</taxon>
        <taxon>Artiodactyla</taxon>
        <taxon>Ruminantia</taxon>
        <taxon>Pecora</taxon>
        <taxon>Bovidae</taxon>
        <taxon>Caprinae</taxon>
        <taxon>Capra</taxon>
    </lineage>
</organism>
<dbReference type="Proteomes" id="UP000291000">
    <property type="component" value="Chromosome 20"/>
</dbReference>
<dbReference type="GeneTree" id="ENSGT00910000148663"/>